<name>A0A074JVJ2_9RHOB</name>
<sequence>MKFLQKPGHLLLCLTYIFGQFWFCAAQQDA</sequence>
<dbReference type="STRING" id="1353528.DT23_01595"/>
<gene>
    <name evidence="1" type="ORF">DT23_01595</name>
</gene>
<evidence type="ECO:0000313" key="1">
    <source>
        <dbReference type="EMBL" id="KEO61691.1"/>
    </source>
</evidence>
<reference evidence="1 2" key="1">
    <citation type="journal article" date="2015" name="Antonie Van Leeuwenhoek">
        <title>Thioclava indica sp. nov., isolated from surface seawater of the Indian Ocean.</title>
        <authorList>
            <person name="Liu Y."/>
            <person name="Lai Q."/>
            <person name="Du J."/>
            <person name="Xu H."/>
            <person name="Jiang L."/>
            <person name="Shao Z."/>
        </authorList>
    </citation>
    <scope>NUCLEOTIDE SEQUENCE [LARGE SCALE GENOMIC DNA]</scope>
    <source>
        <strain evidence="1 2">DT23-4</strain>
    </source>
</reference>
<dbReference type="AlphaFoldDB" id="A0A074JVJ2"/>
<keyword evidence="2" id="KW-1185">Reference proteome</keyword>
<organism evidence="1 2">
    <name type="scientific">Thioclava indica</name>
    <dbReference type="NCBI Taxonomy" id="1353528"/>
    <lineage>
        <taxon>Bacteria</taxon>
        <taxon>Pseudomonadati</taxon>
        <taxon>Pseudomonadota</taxon>
        <taxon>Alphaproteobacteria</taxon>
        <taxon>Rhodobacterales</taxon>
        <taxon>Paracoccaceae</taxon>
        <taxon>Thioclava</taxon>
    </lineage>
</organism>
<evidence type="ECO:0000313" key="2">
    <source>
        <dbReference type="Proteomes" id="UP000027471"/>
    </source>
</evidence>
<protein>
    <submittedName>
        <fullName evidence="1">Uncharacterized protein</fullName>
    </submittedName>
</protein>
<accession>A0A074JVJ2</accession>
<dbReference type="EMBL" id="AUNB01000001">
    <property type="protein sequence ID" value="KEO61691.1"/>
    <property type="molecule type" value="Genomic_DNA"/>
</dbReference>
<proteinExistence type="predicted"/>
<dbReference type="Proteomes" id="UP000027471">
    <property type="component" value="Unassembled WGS sequence"/>
</dbReference>
<comment type="caution">
    <text evidence="1">The sequence shown here is derived from an EMBL/GenBank/DDBJ whole genome shotgun (WGS) entry which is preliminary data.</text>
</comment>